<comment type="caution">
    <text evidence="2">The sequence shown here is derived from an EMBL/GenBank/DDBJ whole genome shotgun (WGS) entry which is preliminary data.</text>
</comment>
<accession>A0A699I9L7</accession>
<feature type="non-terminal residue" evidence="2">
    <location>
        <position position="1"/>
    </location>
</feature>
<evidence type="ECO:0000256" key="1">
    <source>
        <dbReference type="SAM" id="MobiDB-lite"/>
    </source>
</evidence>
<sequence>GEVPMFMQETEDDKNKRYKSSGSSSFNTKESGEGSINLNTTVGDEDEHKVEEVCRPKPIGRDQAKRKMKAGSTSSATSFDVEALAKMMASDYVIASDSYNIQKNQEM</sequence>
<feature type="compositionally biased region" description="Polar residues" evidence="1">
    <location>
        <begin position="20"/>
        <end position="42"/>
    </location>
</feature>
<name>A0A699I9L7_TANCI</name>
<feature type="compositionally biased region" description="Basic and acidic residues" evidence="1">
    <location>
        <begin position="46"/>
        <end position="65"/>
    </location>
</feature>
<dbReference type="EMBL" id="BKCJ010256545">
    <property type="protein sequence ID" value="GEZ24539.1"/>
    <property type="molecule type" value="Genomic_DNA"/>
</dbReference>
<protein>
    <submittedName>
        <fullName evidence="2">Uncharacterized protein</fullName>
    </submittedName>
</protein>
<gene>
    <name evidence="2" type="ORF">Tci_496512</name>
</gene>
<proteinExistence type="predicted"/>
<dbReference type="AlphaFoldDB" id="A0A699I9L7"/>
<organism evidence="2">
    <name type="scientific">Tanacetum cinerariifolium</name>
    <name type="common">Dalmatian daisy</name>
    <name type="synonym">Chrysanthemum cinerariifolium</name>
    <dbReference type="NCBI Taxonomy" id="118510"/>
    <lineage>
        <taxon>Eukaryota</taxon>
        <taxon>Viridiplantae</taxon>
        <taxon>Streptophyta</taxon>
        <taxon>Embryophyta</taxon>
        <taxon>Tracheophyta</taxon>
        <taxon>Spermatophyta</taxon>
        <taxon>Magnoliopsida</taxon>
        <taxon>eudicotyledons</taxon>
        <taxon>Gunneridae</taxon>
        <taxon>Pentapetalae</taxon>
        <taxon>asterids</taxon>
        <taxon>campanulids</taxon>
        <taxon>Asterales</taxon>
        <taxon>Asteraceae</taxon>
        <taxon>Asteroideae</taxon>
        <taxon>Anthemideae</taxon>
        <taxon>Anthemidinae</taxon>
        <taxon>Tanacetum</taxon>
    </lineage>
</organism>
<feature type="region of interest" description="Disordered" evidence="1">
    <location>
        <begin position="1"/>
        <end position="77"/>
    </location>
</feature>
<reference evidence="2" key="1">
    <citation type="journal article" date="2019" name="Sci. Rep.">
        <title>Draft genome of Tanacetum cinerariifolium, the natural source of mosquito coil.</title>
        <authorList>
            <person name="Yamashiro T."/>
            <person name="Shiraishi A."/>
            <person name="Satake H."/>
            <person name="Nakayama K."/>
        </authorList>
    </citation>
    <scope>NUCLEOTIDE SEQUENCE</scope>
</reference>
<evidence type="ECO:0000313" key="2">
    <source>
        <dbReference type="EMBL" id="GEZ24539.1"/>
    </source>
</evidence>